<dbReference type="AlphaFoldDB" id="A3IHJ5"/>
<reference evidence="1 2" key="1">
    <citation type="submission" date="2007-03" db="EMBL/GenBank/DDBJ databases">
        <authorList>
            <person name="Stal L."/>
            <person name="Ferriera S."/>
            <person name="Johnson J."/>
            <person name="Kravitz S."/>
            <person name="Beeson K."/>
            <person name="Sutton G."/>
            <person name="Rogers Y.-H."/>
            <person name="Friedman R."/>
            <person name="Frazier M."/>
            <person name="Venter J.C."/>
        </authorList>
    </citation>
    <scope>NUCLEOTIDE SEQUENCE [LARGE SCALE GENOMIC DNA]</scope>
    <source>
        <strain evidence="1 2">CCY0110</strain>
    </source>
</reference>
<dbReference type="Proteomes" id="UP000003781">
    <property type="component" value="Unassembled WGS sequence"/>
</dbReference>
<proteinExistence type="predicted"/>
<organism evidence="1 2">
    <name type="scientific">Crocosphaera chwakensis CCY0110</name>
    <dbReference type="NCBI Taxonomy" id="391612"/>
    <lineage>
        <taxon>Bacteria</taxon>
        <taxon>Bacillati</taxon>
        <taxon>Cyanobacteriota</taxon>
        <taxon>Cyanophyceae</taxon>
        <taxon>Oscillatoriophycideae</taxon>
        <taxon>Chroococcales</taxon>
        <taxon>Aphanothecaceae</taxon>
        <taxon>Crocosphaera</taxon>
        <taxon>Crocosphaera chwakensis</taxon>
    </lineage>
</organism>
<dbReference type="EMBL" id="AAXW01000002">
    <property type="protein sequence ID" value="EAZ93277.1"/>
    <property type="molecule type" value="Genomic_DNA"/>
</dbReference>
<comment type="caution">
    <text evidence="1">The sequence shown here is derived from an EMBL/GenBank/DDBJ whole genome shotgun (WGS) entry which is preliminary data.</text>
</comment>
<protein>
    <submittedName>
        <fullName evidence="1">Uncharacterized protein</fullName>
    </submittedName>
</protein>
<sequence>MPIINNSMGTTTLKTRTKNDIRFPFYNRFYH</sequence>
<gene>
    <name evidence="1" type="ORF">CY0110_15817</name>
</gene>
<name>A3IHJ5_9CHRO</name>
<evidence type="ECO:0000313" key="1">
    <source>
        <dbReference type="EMBL" id="EAZ93277.1"/>
    </source>
</evidence>
<evidence type="ECO:0000313" key="2">
    <source>
        <dbReference type="Proteomes" id="UP000003781"/>
    </source>
</evidence>
<keyword evidence="2" id="KW-1185">Reference proteome</keyword>
<accession>A3IHJ5</accession>